<gene>
    <name evidence="1" type="ORF">ACFQRF_23905</name>
</gene>
<protein>
    <submittedName>
        <fullName evidence="1">Uncharacterized protein</fullName>
    </submittedName>
</protein>
<evidence type="ECO:0000313" key="2">
    <source>
        <dbReference type="Proteomes" id="UP001596540"/>
    </source>
</evidence>
<sequence>MARSRYEKRRRVLIGTGRWQPWGDLDEVRAHLRRLQAAGVGAHRVAEEAGIAHATVFHLLNHAGAVSAEVARRLLAVELDPLPDAKVCADGTRRRLQALGALGYSAAALEEEHGLPRSVTARVTSSARLVAARTAARVTDIYAELSSRPAPESRSASRTRGWARKQGWLPPAAHEEDLLDLPEEEYWAAVEHRASLMSDTEAIRCRRALAEGDRSPLIVAGAREWRRRHRARRRAADEAVAA</sequence>
<accession>A0ABW2KNN0</accession>
<name>A0ABW2KNN0_9ACTN</name>
<keyword evidence="2" id="KW-1185">Reference proteome</keyword>
<proteinExistence type="predicted"/>
<dbReference type="RefSeq" id="WP_379873429.1">
    <property type="nucleotide sequence ID" value="NZ_JBHTBH010000014.1"/>
</dbReference>
<dbReference type="EMBL" id="JBHTBH010000014">
    <property type="protein sequence ID" value="MFC7330782.1"/>
    <property type="molecule type" value="Genomic_DNA"/>
</dbReference>
<organism evidence="1 2">
    <name type="scientific">Marinactinospora rubrisoli</name>
    <dbReference type="NCBI Taxonomy" id="2715399"/>
    <lineage>
        <taxon>Bacteria</taxon>
        <taxon>Bacillati</taxon>
        <taxon>Actinomycetota</taxon>
        <taxon>Actinomycetes</taxon>
        <taxon>Streptosporangiales</taxon>
        <taxon>Nocardiopsidaceae</taxon>
        <taxon>Marinactinospora</taxon>
    </lineage>
</organism>
<comment type="caution">
    <text evidence="1">The sequence shown here is derived from an EMBL/GenBank/DDBJ whole genome shotgun (WGS) entry which is preliminary data.</text>
</comment>
<dbReference type="Proteomes" id="UP001596540">
    <property type="component" value="Unassembled WGS sequence"/>
</dbReference>
<reference evidence="2" key="1">
    <citation type="journal article" date="2019" name="Int. J. Syst. Evol. Microbiol.">
        <title>The Global Catalogue of Microorganisms (GCM) 10K type strain sequencing project: providing services to taxonomists for standard genome sequencing and annotation.</title>
        <authorList>
            <consortium name="The Broad Institute Genomics Platform"/>
            <consortium name="The Broad Institute Genome Sequencing Center for Infectious Disease"/>
            <person name="Wu L."/>
            <person name="Ma J."/>
        </authorList>
    </citation>
    <scope>NUCLEOTIDE SEQUENCE [LARGE SCALE GENOMIC DNA]</scope>
    <source>
        <strain evidence="2">CGMCC 4.7382</strain>
    </source>
</reference>
<evidence type="ECO:0000313" key="1">
    <source>
        <dbReference type="EMBL" id="MFC7330782.1"/>
    </source>
</evidence>